<dbReference type="Gene3D" id="3.30.565.10">
    <property type="entry name" value="Histidine kinase-like ATPase, C-terminal domain"/>
    <property type="match status" value="1"/>
</dbReference>
<evidence type="ECO:0000256" key="2">
    <source>
        <dbReference type="ARBA" id="ARBA00012438"/>
    </source>
</evidence>
<evidence type="ECO:0000256" key="5">
    <source>
        <dbReference type="ARBA" id="ARBA00022777"/>
    </source>
</evidence>
<dbReference type="EC" id="2.7.13.3" evidence="2"/>
<dbReference type="InterPro" id="IPR000014">
    <property type="entry name" value="PAS"/>
</dbReference>
<sequence length="358" mass="39115">MEHARQKYSTLIDAAPDAIFLVDMEQGRILEANSRAADLLERPVEDLVGSPVTDVHPPEKADQYRARFEQTVEEESLKFSSLPDDSQVYLVTSDGERIPVEIHAQAVELDGTFCLYEIVRNISDQLARERELERQNEQLEQFASVVSHDLRNPLNIAQGRVEMAAKETGNEHLAEAENAFDRMDELIDDLLELAKQGQSVAATESVALAHVARRAWDAVETDDATLSVESTNTSISADGSRLCELFENLFRNAVDHGGNGVTVTVGALSTGFYVEDDGAGIPPEERDAVFESGYSTAAEGTGFGLTIVHRIANGHGWNISVTESDTGGARFEFADEPPRTPTIDGAAAGTYSESEERE</sequence>
<evidence type="ECO:0000259" key="8">
    <source>
        <dbReference type="PROSITE" id="PS50109"/>
    </source>
</evidence>
<dbReference type="InterPro" id="IPR050736">
    <property type="entry name" value="Sensor_HK_Regulatory"/>
</dbReference>
<feature type="domain" description="Histidine kinase" evidence="8">
    <location>
        <begin position="145"/>
        <end position="339"/>
    </location>
</feature>
<dbReference type="Gene3D" id="3.30.450.20">
    <property type="entry name" value="PAS domain"/>
    <property type="match status" value="1"/>
</dbReference>
<dbReference type="InterPro" id="IPR003661">
    <property type="entry name" value="HisK_dim/P_dom"/>
</dbReference>
<comment type="caution">
    <text evidence="10">The sequence shown here is derived from an EMBL/GenBank/DDBJ whole genome shotgun (WGS) entry which is preliminary data.</text>
</comment>
<dbReference type="Gene3D" id="1.10.287.130">
    <property type="match status" value="1"/>
</dbReference>
<protein>
    <recommendedName>
        <fullName evidence="2">histidine kinase</fullName>
        <ecNumber evidence="2">2.7.13.3</ecNumber>
    </recommendedName>
</protein>
<dbReference type="AlphaFoldDB" id="A0AAW4PK69"/>
<dbReference type="Pfam" id="PF00512">
    <property type="entry name" value="HisKA"/>
    <property type="match status" value="1"/>
</dbReference>
<evidence type="ECO:0000259" key="9">
    <source>
        <dbReference type="PROSITE" id="PS50112"/>
    </source>
</evidence>
<dbReference type="SMART" id="SM00387">
    <property type="entry name" value="HATPase_c"/>
    <property type="match status" value="1"/>
</dbReference>
<dbReference type="PROSITE" id="PS50109">
    <property type="entry name" value="HIS_KIN"/>
    <property type="match status" value="1"/>
</dbReference>
<keyword evidence="4" id="KW-0808">Transferase</keyword>
<proteinExistence type="predicted"/>
<dbReference type="EMBL" id="RKLT01000040">
    <property type="protein sequence ID" value="MBX0298132.1"/>
    <property type="molecule type" value="Genomic_DNA"/>
</dbReference>
<dbReference type="GO" id="GO:0006355">
    <property type="term" value="P:regulation of DNA-templated transcription"/>
    <property type="evidence" value="ECO:0007669"/>
    <property type="project" value="InterPro"/>
</dbReference>
<evidence type="ECO:0000256" key="6">
    <source>
        <dbReference type="ARBA" id="ARBA00023012"/>
    </source>
</evidence>
<reference evidence="10 11" key="1">
    <citation type="submission" date="2021-06" db="EMBL/GenBank/DDBJ databases">
        <title>Halomicroarcula sp. a new haloarchaeum isolated from saline soil.</title>
        <authorList>
            <person name="Duran-Viseras A."/>
            <person name="Sanchez-Porro C."/>
            <person name="Ventosa A."/>
        </authorList>
    </citation>
    <scope>NUCLEOTIDE SEQUENCE [LARGE SCALE GENOMIC DNA]</scope>
    <source>
        <strain evidence="10 11">F27</strain>
    </source>
</reference>
<dbReference type="Proteomes" id="UP001430455">
    <property type="component" value="Unassembled WGS sequence"/>
</dbReference>
<dbReference type="InterPro" id="IPR035965">
    <property type="entry name" value="PAS-like_dom_sf"/>
</dbReference>
<dbReference type="SMART" id="SM00388">
    <property type="entry name" value="HisKA"/>
    <property type="match status" value="1"/>
</dbReference>
<accession>A0AAW4PK69</accession>
<evidence type="ECO:0000256" key="3">
    <source>
        <dbReference type="ARBA" id="ARBA00022553"/>
    </source>
</evidence>
<gene>
    <name evidence="10" type="ORF">EGH23_25055</name>
</gene>
<dbReference type="PRINTS" id="PR00344">
    <property type="entry name" value="BCTRLSENSOR"/>
</dbReference>
<dbReference type="CDD" id="cd00075">
    <property type="entry name" value="HATPase"/>
    <property type="match status" value="1"/>
</dbReference>
<evidence type="ECO:0000313" key="10">
    <source>
        <dbReference type="EMBL" id="MBX0298132.1"/>
    </source>
</evidence>
<dbReference type="SUPFAM" id="SSF47384">
    <property type="entry name" value="Homodimeric domain of signal transducing histidine kinase"/>
    <property type="match status" value="1"/>
</dbReference>
<dbReference type="InterPro" id="IPR036890">
    <property type="entry name" value="HATPase_C_sf"/>
</dbReference>
<dbReference type="CDD" id="cd00130">
    <property type="entry name" value="PAS"/>
    <property type="match status" value="1"/>
</dbReference>
<dbReference type="InterPro" id="IPR004358">
    <property type="entry name" value="Sig_transdc_His_kin-like_C"/>
</dbReference>
<name>A0AAW4PK69_9EURY</name>
<keyword evidence="3" id="KW-0597">Phosphoprotein</keyword>
<feature type="region of interest" description="Disordered" evidence="7">
    <location>
        <begin position="333"/>
        <end position="358"/>
    </location>
</feature>
<dbReference type="Pfam" id="PF00989">
    <property type="entry name" value="PAS"/>
    <property type="match status" value="1"/>
</dbReference>
<dbReference type="PANTHER" id="PTHR43711">
    <property type="entry name" value="TWO-COMPONENT HISTIDINE KINASE"/>
    <property type="match status" value="1"/>
</dbReference>
<dbReference type="InterPro" id="IPR013767">
    <property type="entry name" value="PAS_fold"/>
</dbReference>
<keyword evidence="5 10" id="KW-0418">Kinase</keyword>
<dbReference type="NCBIfam" id="TIGR00229">
    <property type="entry name" value="sensory_box"/>
    <property type="match status" value="1"/>
</dbReference>
<evidence type="ECO:0000256" key="4">
    <source>
        <dbReference type="ARBA" id="ARBA00022679"/>
    </source>
</evidence>
<evidence type="ECO:0000256" key="1">
    <source>
        <dbReference type="ARBA" id="ARBA00000085"/>
    </source>
</evidence>
<feature type="domain" description="PAS" evidence="9">
    <location>
        <begin position="4"/>
        <end position="75"/>
    </location>
</feature>
<dbReference type="SMART" id="SM00091">
    <property type="entry name" value="PAS"/>
    <property type="match status" value="1"/>
</dbReference>
<dbReference type="InterPro" id="IPR005467">
    <property type="entry name" value="His_kinase_dom"/>
</dbReference>
<dbReference type="InterPro" id="IPR036097">
    <property type="entry name" value="HisK_dim/P_sf"/>
</dbReference>
<dbReference type="RefSeq" id="WP_220582713.1">
    <property type="nucleotide sequence ID" value="NZ_RKLT01000040.1"/>
</dbReference>
<organism evidence="10 11">
    <name type="scientific">Haloarcula nitratireducens</name>
    <dbReference type="NCBI Taxonomy" id="2487749"/>
    <lineage>
        <taxon>Archaea</taxon>
        <taxon>Methanobacteriati</taxon>
        <taxon>Methanobacteriota</taxon>
        <taxon>Stenosarchaea group</taxon>
        <taxon>Halobacteria</taxon>
        <taxon>Halobacteriales</taxon>
        <taxon>Haloarculaceae</taxon>
        <taxon>Haloarcula</taxon>
    </lineage>
</organism>
<dbReference type="PROSITE" id="PS50112">
    <property type="entry name" value="PAS"/>
    <property type="match status" value="1"/>
</dbReference>
<comment type="catalytic activity">
    <reaction evidence="1">
        <text>ATP + protein L-histidine = ADP + protein N-phospho-L-histidine.</text>
        <dbReference type="EC" id="2.7.13.3"/>
    </reaction>
</comment>
<dbReference type="Pfam" id="PF02518">
    <property type="entry name" value="HATPase_c"/>
    <property type="match status" value="1"/>
</dbReference>
<dbReference type="CDD" id="cd00082">
    <property type="entry name" value="HisKA"/>
    <property type="match status" value="1"/>
</dbReference>
<dbReference type="InterPro" id="IPR003594">
    <property type="entry name" value="HATPase_dom"/>
</dbReference>
<keyword evidence="11" id="KW-1185">Reference proteome</keyword>
<dbReference type="SUPFAM" id="SSF55874">
    <property type="entry name" value="ATPase domain of HSP90 chaperone/DNA topoisomerase II/histidine kinase"/>
    <property type="match status" value="1"/>
</dbReference>
<dbReference type="SUPFAM" id="SSF55785">
    <property type="entry name" value="PYP-like sensor domain (PAS domain)"/>
    <property type="match status" value="1"/>
</dbReference>
<evidence type="ECO:0000256" key="7">
    <source>
        <dbReference type="SAM" id="MobiDB-lite"/>
    </source>
</evidence>
<evidence type="ECO:0000313" key="11">
    <source>
        <dbReference type="Proteomes" id="UP001430455"/>
    </source>
</evidence>
<keyword evidence="6" id="KW-0902">Two-component regulatory system</keyword>
<dbReference type="GO" id="GO:0000155">
    <property type="term" value="F:phosphorelay sensor kinase activity"/>
    <property type="evidence" value="ECO:0007669"/>
    <property type="project" value="InterPro"/>
</dbReference>
<dbReference type="PANTHER" id="PTHR43711:SF1">
    <property type="entry name" value="HISTIDINE KINASE 1"/>
    <property type="match status" value="1"/>
</dbReference>